<keyword evidence="7" id="KW-1185">Reference proteome</keyword>
<evidence type="ECO:0000256" key="2">
    <source>
        <dbReference type="ARBA" id="ARBA00023015"/>
    </source>
</evidence>
<comment type="caution">
    <text evidence="6">The sequence shown here is derived from an EMBL/GenBank/DDBJ whole genome shotgun (WGS) entry which is preliminary data.</text>
</comment>
<dbReference type="EMBL" id="BMKX01000001">
    <property type="protein sequence ID" value="GGJ50287.1"/>
    <property type="molecule type" value="Genomic_DNA"/>
</dbReference>
<keyword evidence="4" id="KW-0804">Transcription</keyword>
<evidence type="ECO:0000256" key="1">
    <source>
        <dbReference type="ARBA" id="ARBA00009437"/>
    </source>
</evidence>
<dbReference type="Pfam" id="PF03466">
    <property type="entry name" value="LysR_substrate"/>
    <property type="match status" value="1"/>
</dbReference>
<feature type="domain" description="HTH lysR-type" evidence="5">
    <location>
        <begin position="4"/>
        <end position="62"/>
    </location>
</feature>
<sequence length="304" mass="32323">MAKFTLRQLELFAQLPKHQTLSSAAQSLHMSDSALSHAITELETAVGEQLCVRRKARGMYLTPAGTHFASRASEILRATDSLAGELSEVSGELRGPVSLGCYTGLASNVLPAVLEGIARLHPEVEIRITVGDHSDLLPALADGSLDVAVVYDIGLPATLQRSVVYETEVMAVLAQSDPLASAQSIDLSDLAAKPLIMLDTAPSSDYTQLMFSQRELTPIFGAIVPQIDLVRALVGRGLGYSLLMSRPNQIPVSSEGLGLVTRHLNPRSGVTSVVAVWPTGFTPSARARAVIDYAIEALEASEPS</sequence>
<dbReference type="Gene3D" id="1.10.10.10">
    <property type="entry name" value="Winged helix-like DNA-binding domain superfamily/Winged helix DNA-binding domain"/>
    <property type="match status" value="1"/>
</dbReference>
<name>A0ABQ2D988_9MICC</name>
<dbReference type="PANTHER" id="PTHR30346:SF0">
    <property type="entry name" value="HCA OPERON TRANSCRIPTIONAL ACTIVATOR HCAR"/>
    <property type="match status" value="1"/>
</dbReference>
<dbReference type="PANTHER" id="PTHR30346">
    <property type="entry name" value="TRANSCRIPTIONAL DUAL REGULATOR HCAR-RELATED"/>
    <property type="match status" value="1"/>
</dbReference>
<evidence type="ECO:0000313" key="7">
    <source>
        <dbReference type="Proteomes" id="UP000606115"/>
    </source>
</evidence>
<dbReference type="GeneID" id="303302993"/>
<dbReference type="InterPro" id="IPR005119">
    <property type="entry name" value="LysR_subst-bd"/>
</dbReference>
<dbReference type="RefSeq" id="WP_188683537.1">
    <property type="nucleotide sequence ID" value="NZ_BMKX01000001.1"/>
</dbReference>
<dbReference type="Pfam" id="PF00126">
    <property type="entry name" value="HTH_1"/>
    <property type="match status" value="1"/>
</dbReference>
<dbReference type="SUPFAM" id="SSF46785">
    <property type="entry name" value="Winged helix' DNA-binding domain"/>
    <property type="match status" value="1"/>
</dbReference>
<evidence type="ECO:0000256" key="3">
    <source>
        <dbReference type="ARBA" id="ARBA00023125"/>
    </source>
</evidence>
<dbReference type="Gene3D" id="3.40.190.10">
    <property type="entry name" value="Periplasmic binding protein-like II"/>
    <property type="match status" value="2"/>
</dbReference>
<proteinExistence type="inferred from homology"/>
<organism evidence="6 7">
    <name type="scientific">Glutamicibacter ardleyensis</name>
    <dbReference type="NCBI Taxonomy" id="225894"/>
    <lineage>
        <taxon>Bacteria</taxon>
        <taxon>Bacillati</taxon>
        <taxon>Actinomycetota</taxon>
        <taxon>Actinomycetes</taxon>
        <taxon>Micrococcales</taxon>
        <taxon>Micrococcaceae</taxon>
        <taxon>Glutamicibacter</taxon>
    </lineage>
</organism>
<protein>
    <submittedName>
        <fullName evidence="6">LysR family transcriptional regulator</fullName>
    </submittedName>
</protein>
<comment type="similarity">
    <text evidence="1">Belongs to the LysR transcriptional regulatory family.</text>
</comment>
<dbReference type="InterPro" id="IPR036390">
    <property type="entry name" value="WH_DNA-bd_sf"/>
</dbReference>
<dbReference type="Proteomes" id="UP000606115">
    <property type="component" value="Unassembled WGS sequence"/>
</dbReference>
<accession>A0ABQ2D988</accession>
<evidence type="ECO:0000313" key="6">
    <source>
        <dbReference type="EMBL" id="GGJ50287.1"/>
    </source>
</evidence>
<keyword evidence="3" id="KW-0238">DNA-binding</keyword>
<keyword evidence="2" id="KW-0805">Transcription regulation</keyword>
<reference evidence="7" key="1">
    <citation type="journal article" date="2019" name="Int. J. Syst. Evol. Microbiol.">
        <title>The Global Catalogue of Microorganisms (GCM) 10K type strain sequencing project: providing services to taxonomists for standard genome sequencing and annotation.</title>
        <authorList>
            <consortium name="The Broad Institute Genomics Platform"/>
            <consortium name="The Broad Institute Genome Sequencing Center for Infectious Disease"/>
            <person name="Wu L."/>
            <person name="Ma J."/>
        </authorList>
    </citation>
    <scope>NUCLEOTIDE SEQUENCE [LARGE SCALE GENOMIC DNA]</scope>
    <source>
        <strain evidence="7">CGMCC 1.3685</strain>
    </source>
</reference>
<evidence type="ECO:0000256" key="4">
    <source>
        <dbReference type="ARBA" id="ARBA00023163"/>
    </source>
</evidence>
<gene>
    <name evidence="6" type="ORF">GCM10007173_05960</name>
</gene>
<dbReference type="SUPFAM" id="SSF53850">
    <property type="entry name" value="Periplasmic binding protein-like II"/>
    <property type="match status" value="1"/>
</dbReference>
<dbReference type="PROSITE" id="PS50931">
    <property type="entry name" value="HTH_LYSR"/>
    <property type="match status" value="1"/>
</dbReference>
<dbReference type="InterPro" id="IPR036388">
    <property type="entry name" value="WH-like_DNA-bd_sf"/>
</dbReference>
<dbReference type="InterPro" id="IPR000847">
    <property type="entry name" value="LysR_HTH_N"/>
</dbReference>
<evidence type="ECO:0000259" key="5">
    <source>
        <dbReference type="PROSITE" id="PS50931"/>
    </source>
</evidence>